<organism evidence="4 5">
    <name type="scientific">Cladobotryum mycophilum</name>
    <dbReference type="NCBI Taxonomy" id="491253"/>
    <lineage>
        <taxon>Eukaryota</taxon>
        <taxon>Fungi</taxon>
        <taxon>Dikarya</taxon>
        <taxon>Ascomycota</taxon>
        <taxon>Pezizomycotina</taxon>
        <taxon>Sordariomycetes</taxon>
        <taxon>Hypocreomycetidae</taxon>
        <taxon>Hypocreales</taxon>
        <taxon>Hypocreaceae</taxon>
        <taxon>Cladobotryum</taxon>
    </lineage>
</organism>
<feature type="compositionally biased region" description="Basic and acidic residues" evidence="3">
    <location>
        <begin position="365"/>
        <end position="375"/>
    </location>
</feature>
<dbReference type="PANTHER" id="PTHR24198">
    <property type="entry name" value="ANKYRIN REPEAT AND PROTEIN KINASE DOMAIN-CONTAINING PROTEIN"/>
    <property type="match status" value="1"/>
</dbReference>
<dbReference type="EMBL" id="JAVFKD010000012">
    <property type="protein sequence ID" value="KAK5992108.1"/>
    <property type="molecule type" value="Genomic_DNA"/>
</dbReference>
<keyword evidence="1" id="KW-0677">Repeat</keyword>
<evidence type="ECO:0008006" key="6">
    <source>
        <dbReference type="Google" id="ProtNLM"/>
    </source>
</evidence>
<dbReference type="SUPFAM" id="SSF48403">
    <property type="entry name" value="Ankyrin repeat"/>
    <property type="match status" value="1"/>
</dbReference>
<protein>
    <recommendedName>
        <fullName evidence="6">Ankyrin repeat protein</fullName>
    </recommendedName>
</protein>
<reference evidence="4 5" key="1">
    <citation type="submission" date="2024-01" db="EMBL/GenBank/DDBJ databases">
        <title>Complete genome of Cladobotryum mycophilum ATHUM6906.</title>
        <authorList>
            <person name="Christinaki A.C."/>
            <person name="Myridakis A.I."/>
            <person name="Kouvelis V.N."/>
        </authorList>
    </citation>
    <scope>NUCLEOTIDE SEQUENCE [LARGE SCALE GENOMIC DNA]</scope>
    <source>
        <strain evidence="4 5">ATHUM6906</strain>
    </source>
</reference>
<dbReference type="Proteomes" id="UP001338125">
    <property type="component" value="Unassembled WGS sequence"/>
</dbReference>
<evidence type="ECO:0000256" key="2">
    <source>
        <dbReference type="ARBA" id="ARBA00023043"/>
    </source>
</evidence>
<comment type="caution">
    <text evidence="4">The sequence shown here is derived from an EMBL/GenBank/DDBJ whole genome shotgun (WGS) entry which is preliminary data.</text>
</comment>
<keyword evidence="2" id="KW-0040">ANK repeat</keyword>
<dbReference type="PANTHER" id="PTHR24198:SF165">
    <property type="entry name" value="ANKYRIN REPEAT-CONTAINING PROTEIN-RELATED"/>
    <property type="match status" value="1"/>
</dbReference>
<keyword evidence="5" id="KW-1185">Reference proteome</keyword>
<dbReference type="InterPro" id="IPR002110">
    <property type="entry name" value="Ankyrin_rpt"/>
</dbReference>
<dbReference type="Gene3D" id="1.25.40.20">
    <property type="entry name" value="Ankyrin repeat-containing domain"/>
    <property type="match status" value="1"/>
</dbReference>
<evidence type="ECO:0000256" key="3">
    <source>
        <dbReference type="SAM" id="MobiDB-lite"/>
    </source>
</evidence>
<feature type="region of interest" description="Disordered" evidence="3">
    <location>
        <begin position="336"/>
        <end position="377"/>
    </location>
</feature>
<proteinExistence type="predicted"/>
<dbReference type="Pfam" id="PF12796">
    <property type="entry name" value="Ank_2"/>
    <property type="match status" value="1"/>
</dbReference>
<gene>
    <name evidence="4" type="ORF">PT974_05506</name>
</gene>
<name>A0ABR0SIX1_9HYPO</name>
<accession>A0ABR0SIX1</accession>
<evidence type="ECO:0000313" key="5">
    <source>
        <dbReference type="Proteomes" id="UP001338125"/>
    </source>
</evidence>
<dbReference type="InterPro" id="IPR036770">
    <property type="entry name" value="Ankyrin_rpt-contain_sf"/>
</dbReference>
<evidence type="ECO:0000256" key="1">
    <source>
        <dbReference type="ARBA" id="ARBA00022737"/>
    </source>
</evidence>
<dbReference type="SMART" id="SM00248">
    <property type="entry name" value="ANK"/>
    <property type="match status" value="5"/>
</dbReference>
<sequence length="396" mass="45279">MAANKSKTAHLSVRLPVEMMVTIASHLDSRRDKLNLSLVNRKYHHEVLNHLHNYVISCDSKAKGYSVLHKAIERHDFYIVGKYLRLTPVIKFNQEPRMPLVHIAVHEGRIDLLKMLLDRNDVTDNNDWMLNRKFGNRLPPLIQAARMADMADVISLLLSHKKVDKNVKSDGHNALWHAVKKRNYDAIKALLQDPDVERNGDLNESLGIWGGHDNEPLWLAMDDQYYNMPIIELLIKDEKTDLDRRNVHGKTALTMAIDKKKECVVEQIIATRRAVLSYRSDISAAEYAERTSWAKAFRSNNRGCGYSDLKKRYTGSWDADILEMLHHPELVYERTNKSVVDEPKTPTPKKKTKTPAAAPSGDAKTTPKEAKDKRSNSVFSVLGPVFRFGSKRDKKE</sequence>
<evidence type="ECO:0000313" key="4">
    <source>
        <dbReference type="EMBL" id="KAK5992108.1"/>
    </source>
</evidence>